<evidence type="ECO:0000259" key="4">
    <source>
        <dbReference type="Pfam" id="PF19273"/>
    </source>
</evidence>
<dbReference type="Pfam" id="PF19273">
    <property type="entry name" value="Exportin-5"/>
    <property type="match status" value="1"/>
</dbReference>
<dbReference type="InterPro" id="IPR016024">
    <property type="entry name" value="ARM-type_fold"/>
</dbReference>
<gene>
    <name evidence="5" type="primary">MSN5</name>
    <name evidence="5" type="ORF">H2200_004423</name>
</gene>
<dbReference type="GO" id="GO:0006611">
    <property type="term" value="P:protein export from nucleus"/>
    <property type="evidence" value="ECO:0007669"/>
    <property type="project" value="InterPro"/>
</dbReference>
<dbReference type="GO" id="GO:0006405">
    <property type="term" value="P:RNA export from nucleus"/>
    <property type="evidence" value="ECO:0007669"/>
    <property type="project" value="TreeGrafter"/>
</dbReference>
<dbReference type="InterPro" id="IPR013598">
    <property type="entry name" value="Exportin-1/Importin-b-like"/>
</dbReference>
<dbReference type="SUPFAM" id="SSF48371">
    <property type="entry name" value="ARM repeat"/>
    <property type="match status" value="1"/>
</dbReference>
<name>A0AA39CK61_9EURO</name>
<comment type="caution">
    <text evidence="5">The sequence shown here is derived from an EMBL/GenBank/DDBJ whole genome shotgun (WGS) entry which is preliminary data.</text>
</comment>
<dbReference type="GO" id="GO:0008033">
    <property type="term" value="P:tRNA processing"/>
    <property type="evidence" value="ECO:0007669"/>
    <property type="project" value="UniProtKB-KW"/>
</dbReference>
<dbReference type="Pfam" id="PF08389">
    <property type="entry name" value="Xpo1"/>
    <property type="match status" value="1"/>
</dbReference>
<evidence type="ECO:0000256" key="2">
    <source>
        <dbReference type="ARBA" id="ARBA00025147"/>
    </source>
</evidence>
<sequence>MAADKQSTPNRINRGDQSYDRTNILEALQLIHAPTTPNAFRKKASDYLEGLKGDSETAFEVGFSLSTETSAPPLVQHFGLSLLSHVIRHGAHQLDDQQNSQLRDCVLHLGRMIRPEYQLFVRNKIAELWIELAKRSWALDWFDLDEQLVRLWSQDLVHKDFVLTILENLSEDTFARDDSIAIMRGRDLNSALVEIFTSTSNYSGGIKIGGTTHNLRFGDEGWLVRITKLLNDSGGNSDVGGPMREALLKALATLRSAFVWVMTPAISQSQALAATCNFLTSSDTEFVTAALDALLSVYSRIRLEELEVQALVFPLIHADGIEMLRGLYNRSMVSADDLDNPIYVVSKKLSELLSLFGDHICHYSPPTAAGLDPAPFLELITDVLQNTSLIVSIPVVHAWVKILEVQSWRSTPAVWACIDRLLQVVSARLIQYDQFPDAVRNPVAMFVNEEIELFPERQGFYLNYRRLCAAVVEWICFAAPEEAMIASLKGVNGRLDTIESVDQQTDIARYERVSMQILEADAVFSWIDAAFKGFDRLQDDIRERMTSEQEHLLRRMRENISAWMLNTMTKRNFKDPQIRQRLIKTAVEASYRVLQKDTGFAFSVLEHILSSFIADSQQNSLYAEAVDDLHGYATAELRRLSLQHADYFVTFYDQLNSKFQDLLGQIGANDRLKIDLKSILFSVIQRATSIDPAQRQAKLKEFLQPISDAWAEPDLKATLFSLESFAHSQAFDQVGPYMASLQADKIEDWSFMQYDNRGVQIQQEMAAGYSRLPLRESRILLSISTEKLEQGSDLHDMICNLWSPMVPTMLEYVLRLTSYNHQLHNPSTWPNVPPEREVIIRRVLRDRYWQSGISSGSMGEFHSKVKATKASLEGFASSVRGRIRNNLEQCYSILHTLGRLGPAFYNLPQLPELIAQAAIDTATPLSPHHLSVMLQMLPKLIDECPPESRQHFLTPIIGSLLVQLDVKLSREWEKMDEIKQTKQDDENLGDEMRDDSVLRQTTYKGVNLVAHWLNPKREQQLSTKKSIVNGYYLKETSQQTMREFVLGNVQILEKLLIFITHAMAFKDMKSGYTILMAAQRLVPDFVTEHFLPNDQAAAVREYISNDMLKSAITCLHNGYFADQQQYYAQLIATIWLSYGLPMHVPAAEGVPPHDRPALTSTPRDVILSLPGMSEAKADKASEQLLKEGGPGGSRSKKLRAIILTLLEGVRGVRISELGKIDTKQQQSKLLEKYKQREILGMQGVQENGQEQQANGPEVDLGGVADMFAT</sequence>
<feature type="domain" description="Exportin-5 C-terminal" evidence="4">
    <location>
        <begin position="343"/>
        <end position="1216"/>
    </location>
</feature>
<dbReference type="GO" id="GO:0005049">
    <property type="term" value="F:nuclear export signal receptor activity"/>
    <property type="evidence" value="ECO:0007669"/>
    <property type="project" value="InterPro"/>
</dbReference>
<proteinExistence type="predicted"/>
<organism evidence="5 6">
    <name type="scientific">Cladophialophora chaetospira</name>
    <dbReference type="NCBI Taxonomy" id="386627"/>
    <lineage>
        <taxon>Eukaryota</taxon>
        <taxon>Fungi</taxon>
        <taxon>Dikarya</taxon>
        <taxon>Ascomycota</taxon>
        <taxon>Pezizomycotina</taxon>
        <taxon>Eurotiomycetes</taxon>
        <taxon>Chaetothyriomycetidae</taxon>
        <taxon>Chaetothyriales</taxon>
        <taxon>Herpotrichiellaceae</taxon>
        <taxon>Cladophialophora</taxon>
    </lineage>
</organism>
<dbReference type="Proteomes" id="UP001172673">
    <property type="component" value="Unassembled WGS sequence"/>
</dbReference>
<evidence type="ECO:0000313" key="5">
    <source>
        <dbReference type="EMBL" id="KAJ9611240.1"/>
    </source>
</evidence>
<keyword evidence="1" id="KW-0819">tRNA processing</keyword>
<dbReference type="Gene3D" id="1.25.10.10">
    <property type="entry name" value="Leucine-rich Repeat Variant"/>
    <property type="match status" value="1"/>
</dbReference>
<protein>
    <submittedName>
        <fullName evidence="5">Karyopherin</fullName>
    </submittedName>
</protein>
<dbReference type="InterPro" id="IPR045478">
    <property type="entry name" value="Exportin-5_C"/>
</dbReference>
<evidence type="ECO:0000256" key="1">
    <source>
        <dbReference type="ARBA" id="ARBA00022694"/>
    </source>
</evidence>
<keyword evidence="6" id="KW-1185">Reference proteome</keyword>
<dbReference type="EMBL" id="JAPDRK010000006">
    <property type="protein sequence ID" value="KAJ9611240.1"/>
    <property type="molecule type" value="Genomic_DNA"/>
</dbReference>
<feature type="domain" description="Exportin-1/Importin-beta-like" evidence="3">
    <location>
        <begin position="120"/>
        <end position="194"/>
    </location>
</feature>
<evidence type="ECO:0000259" key="3">
    <source>
        <dbReference type="Pfam" id="PF08389"/>
    </source>
</evidence>
<dbReference type="GO" id="GO:0003723">
    <property type="term" value="F:RNA binding"/>
    <property type="evidence" value="ECO:0007669"/>
    <property type="project" value="TreeGrafter"/>
</dbReference>
<dbReference type="GO" id="GO:0005634">
    <property type="term" value="C:nucleus"/>
    <property type="evidence" value="ECO:0007669"/>
    <property type="project" value="TreeGrafter"/>
</dbReference>
<dbReference type="GO" id="GO:0005737">
    <property type="term" value="C:cytoplasm"/>
    <property type="evidence" value="ECO:0007669"/>
    <property type="project" value="TreeGrafter"/>
</dbReference>
<reference evidence="5" key="1">
    <citation type="submission" date="2022-10" db="EMBL/GenBank/DDBJ databases">
        <title>Culturing micro-colonial fungi from biological soil crusts in the Mojave desert and describing Neophaeococcomyces mojavensis, and introducing the new genera and species Taxawa tesnikishii.</title>
        <authorList>
            <person name="Kurbessoian T."/>
            <person name="Stajich J.E."/>
        </authorList>
    </citation>
    <scope>NUCLEOTIDE SEQUENCE</scope>
    <source>
        <strain evidence="5">TK_41</strain>
    </source>
</reference>
<dbReference type="InterPro" id="IPR011989">
    <property type="entry name" value="ARM-like"/>
</dbReference>
<comment type="function">
    <text evidence="2">tRNA nucleus export receptor which facilitates tRNA translocation across the nuclear pore complex. Involved in pre-tRNA splicing, probably by affecting the interaction of pre-tRNA with splicing endonuclease.</text>
</comment>
<dbReference type="PANTHER" id="PTHR11223:SF3">
    <property type="entry name" value="EXPORTIN-5"/>
    <property type="match status" value="1"/>
</dbReference>
<dbReference type="PANTHER" id="PTHR11223">
    <property type="entry name" value="EXPORTIN 1/5"/>
    <property type="match status" value="1"/>
</dbReference>
<dbReference type="AlphaFoldDB" id="A0AA39CK61"/>
<evidence type="ECO:0000313" key="6">
    <source>
        <dbReference type="Proteomes" id="UP001172673"/>
    </source>
</evidence>
<dbReference type="GO" id="GO:0042565">
    <property type="term" value="C:RNA nuclear export complex"/>
    <property type="evidence" value="ECO:0007669"/>
    <property type="project" value="TreeGrafter"/>
</dbReference>
<accession>A0AA39CK61</accession>
<dbReference type="InterPro" id="IPR045065">
    <property type="entry name" value="XPO1/5"/>
</dbReference>